<gene>
    <name evidence="2" type="ORF">F9B16_13190</name>
</gene>
<feature type="transmembrane region" description="Helical" evidence="1">
    <location>
        <begin position="44"/>
        <end position="62"/>
    </location>
</feature>
<dbReference type="AlphaFoldDB" id="A0A6L3W4E9"/>
<keyword evidence="1" id="KW-1133">Transmembrane helix</keyword>
<protein>
    <recommendedName>
        <fullName evidence="4">Peptidase C31 domain-containing protein</fullName>
    </recommendedName>
</protein>
<accession>A0A6L3W4E9</accession>
<keyword evidence="1" id="KW-0812">Transmembrane</keyword>
<evidence type="ECO:0000256" key="1">
    <source>
        <dbReference type="SAM" id="Phobius"/>
    </source>
</evidence>
<comment type="caution">
    <text evidence="2">The sequence shown here is derived from an EMBL/GenBank/DDBJ whole genome shotgun (WGS) entry which is preliminary data.</text>
</comment>
<proteinExistence type="predicted"/>
<dbReference type="Proteomes" id="UP000483004">
    <property type="component" value="Unassembled WGS sequence"/>
</dbReference>
<feature type="transmembrane region" description="Helical" evidence="1">
    <location>
        <begin position="129"/>
        <end position="148"/>
    </location>
</feature>
<feature type="transmembrane region" description="Helical" evidence="1">
    <location>
        <begin position="160"/>
        <end position="178"/>
    </location>
</feature>
<sequence length="190" mass="19380">MTTIASRGIAGTAFSLRRLYFVRFGFAIVWALAMFTTASDLGPLAVTLLVLYPLFDVAAAVIDARASRATGSPVLLYVNIAVSLLTAAGVAAACASGIPAVLRVWGAWAIVAGLVQLIVGVTRRTMGGQWPMIISGAISVLAGGSFIIGASADDPTLTNAAGYAIPGGIFFLISAIRLGRAANGGRHSVS</sequence>
<evidence type="ECO:0008006" key="4">
    <source>
        <dbReference type="Google" id="ProtNLM"/>
    </source>
</evidence>
<dbReference type="OrthoDB" id="960912at2"/>
<feature type="transmembrane region" description="Helical" evidence="1">
    <location>
        <begin position="20"/>
        <end position="38"/>
    </location>
</feature>
<keyword evidence="3" id="KW-1185">Reference proteome</keyword>
<organism evidence="2 3">
    <name type="scientific">Actinomadura montaniterrae</name>
    <dbReference type="NCBI Taxonomy" id="1803903"/>
    <lineage>
        <taxon>Bacteria</taxon>
        <taxon>Bacillati</taxon>
        <taxon>Actinomycetota</taxon>
        <taxon>Actinomycetes</taxon>
        <taxon>Streptosporangiales</taxon>
        <taxon>Thermomonosporaceae</taxon>
        <taxon>Actinomadura</taxon>
    </lineage>
</organism>
<name>A0A6L3W4E9_9ACTN</name>
<feature type="transmembrane region" description="Helical" evidence="1">
    <location>
        <begin position="74"/>
        <end position="98"/>
    </location>
</feature>
<evidence type="ECO:0000313" key="3">
    <source>
        <dbReference type="Proteomes" id="UP000483004"/>
    </source>
</evidence>
<dbReference type="RefSeq" id="WP_151540319.1">
    <property type="nucleotide sequence ID" value="NZ_WBMR01000028.1"/>
</dbReference>
<keyword evidence="1" id="KW-0472">Membrane</keyword>
<reference evidence="2 3" key="1">
    <citation type="submission" date="2019-09" db="EMBL/GenBank/DDBJ databases">
        <title>Actinomadura physcomitrii sp. nov., a novel actinomycete isolated from moss [Physcomitrium sphaericum (Ludw) Fuernr].</title>
        <authorList>
            <person name="Liu C."/>
            <person name="Zhuang X."/>
        </authorList>
    </citation>
    <scope>NUCLEOTIDE SEQUENCE [LARGE SCALE GENOMIC DNA]</scope>
    <source>
        <strain evidence="2 3">CYP1-1B</strain>
    </source>
</reference>
<evidence type="ECO:0000313" key="2">
    <source>
        <dbReference type="EMBL" id="KAB2382933.1"/>
    </source>
</evidence>
<feature type="transmembrane region" description="Helical" evidence="1">
    <location>
        <begin position="104"/>
        <end position="122"/>
    </location>
</feature>
<dbReference type="EMBL" id="WBMR01000028">
    <property type="protein sequence ID" value="KAB2382933.1"/>
    <property type="molecule type" value="Genomic_DNA"/>
</dbReference>